<dbReference type="InterPro" id="IPR050833">
    <property type="entry name" value="Poly_Biosynth_Transport"/>
</dbReference>
<dbReference type="GO" id="GO:0005886">
    <property type="term" value="C:plasma membrane"/>
    <property type="evidence" value="ECO:0007669"/>
    <property type="project" value="UniProtKB-SubCell"/>
</dbReference>
<keyword evidence="8" id="KW-1185">Reference proteome</keyword>
<dbReference type="PANTHER" id="PTHR30250">
    <property type="entry name" value="PST FAMILY PREDICTED COLANIC ACID TRANSPORTER"/>
    <property type="match status" value="1"/>
</dbReference>
<organism evidence="7 8">
    <name type="scientific">Noviherbaspirillum denitrificans</name>
    <dbReference type="NCBI Taxonomy" id="1968433"/>
    <lineage>
        <taxon>Bacteria</taxon>
        <taxon>Pseudomonadati</taxon>
        <taxon>Pseudomonadota</taxon>
        <taxon>Betaproteobacteria</taxon>
        <taxon>Burkholderiales</taxon>
        <taxon>Oxalobacteraceae</taxon>
        <taxon>Noviherbaspirillum</taxon>
    </lineage>
</organism>
<reference evidence="7 8" key="1">
    <citation type="submission" date="2016-02" db="EMBL/GenBank/DDBJ databases">
        <authorList>
            <person name="Wen L."/>
            <person name="He K."/>
            <person name="Yang H."/>
        </authorList>
    </citation>
    <scope>NUCLEOTIDE SEQUENCE [LARGE SCALE GENOMIC DNA]</scope>
    <source>
        <strain evidence="7 8">TSA40</strain>
    </source>
</reference>
<feature type="transmembrane region" description="Helical" evidence="6">
    <location>
        <begin position="34"/>
        <end position="53"/>
    </location>
</feature>
<feature type="transmembrane region" description="Helical" evidence="6">
    <location>
        <begin position="337"/>
        <end position="363"/>
    </location>
</feature>
<dbReference type="InterPro" id="IPR002797">
    <property type="entry name" value="Polysacc_synth"/>
</dbReference>
<feature type="transmembrane region" description="Helical" evidence="6">
    <location>
        <begin position="432"/>
        <end position="455"/>
    </location>
</feature>
<protein>
    <submittedName>
        <fullName evidence="7">Polysaccharide biosynthesis protein</fullName>
    </submittedName>
</protein>
<keyword evidence="2" id="KW-1003">Cell membrane</keyword>
<keyword evidence="4 6" id="KW-1133">Transmembrane helix</keyword>
<dbReference type="EMBL" id="LSTO01000003">
    <property type="protein sequence ID" value="OWW18569.1"/>
    <property type="molecule type" value="Genomic_DNA"/>
</dbReference>
<evidence type="ECO:0000256" key="5">
    <source>
        <dbReference type="ARBA" id="ARBA00023136"/>
    </source>
</evidence>
<name>A0A254T7D9_9BURK</name>
<evidence type="ECO:0000256" key="3">
    <source>
        <dbReference type="ARBA" id="ARBA00022692"/>
    </source>
</evidence>
<comment type="caution">
    <text evidence="7">The sequence shown here is derived from an EMBL/GenBank/DDBJ whole genome shotgun (WGS) entry which is preliminary data.</text>
</comment>
<dbReference type="Pfam" id="PF01943">
    <property type="entry name" value="Polysacc_synt"/>
    <property type="match status" value="1"/>
</dbReference>
<dbReference type="AlphaFoldDB" id="A0A254T7D9"/>
<evidence type="ECO:0000313" key="8">
    <source>
        <dbReference type="Proteomes" id="UP000197535"/>
    </source>
</evidence>
<feature type="transmembrane region" description="Helical" evidence="6">
    <location>
        <begin position="7"/>
        <end position="28"/>
    </location>
</feature>
<feature type="transmembrane region" description="Helical" evidence="6">
    <location>
        <begin position="224"/>
        <end position="241"/>
    </location>
</feature>
<gene>
    <name evidence="7" type="ORF">AYR66_00725</name>
</gene>
<evidence type="ECO:0000256" key="4">
    <source>
        <dbReference type="ARBA" id="ARBA00022989"/>
    </source>
</evidence>
<comment type="subcellular location">
    <subcellularLocation>
        <location evidence="1">Cell membrane</location>
        <topology evidence="1">Multi-pass membrane protein</topology>
    </subcellularLocation>
</comment>
<evidence type="ECO:0000256" key="6">
    <source>
        <dbReference type="SAM" id="Phobius"/>
    </source>
</evidence>
<feature type="transmembrane region" description="Helical" evidence="6">
    <location>
        <begin position="126"/>
        <end position="145"/>
    </location>
</feature>
<feature type="transmembrane region" description="Helical" evidence="6">
    <location>
        <begin position="461"/>
        <end position="482"/>
    </location>
</feature>
<keyword evidence="5 6" id="KW-0472">Membrane</keyword>
<evidence type="ECO:0000256" key="1">
    <source>
        <dbReference type="ARBA" id="ARBA00004651"/>
    </source>
</evidence>
<proteinExistence type="predicted"/>
<feature type="transmembrane region" description="Helical" evidence="6">
    <location>
        <begin position="88"/>
        <end position="106"/>
    </location>
</feature>
<feature type="transmembrane region" description="Helical" evidence="6">
    <location>
        <begin position="261"/>
        <end position="282"/>
    </location>
</feature>
<feature type="transmembrane region" description="Helical" evidence="6">
    <location>
        <begin position="152"/>
        <end position="179"/>
    </location>
</feature>
<feature type="transmembrane region" description="Helical" evidence="6">
    <location>
        <begin position="185"/>
        <end position="204"/>
    </location>
</feature>
<keyword evidence="3 6" id="KW-0812">Transmembrane</keyword>
<sequence length="493" mass="53555">MSLKHNVIANYVSQFYGTAIGVVMVPAYIRYMGIEAYGLVGFFATLQVLFQLVDMGMTPTLAREVARFRGGAIDAFTLRSLMRALEGIFLALAVAGACVMIAGADYISASWLKAQQLPHAEVRDAISLMALIVALRWMGGLYRGAIGGYERLVWLSGFNVAAATGRAVLVIPFFIIAGATPTTFFGYQLAVAVIELVILVSQTYRMIPRMEHKVDWEWKPLRGVVKFSLGLAFTNCVWIAVTQTDKLVLSRLLTLTDYAYFTLAVLVASGVTIIAGPISIALQPRLTRLEAEGDGDGLVRVYRNATQVVGVIAIPVAVVLSFFSEQVLWAWTGNADIAVNAAPVLTLYALGNGVLALCAFPYYLQVAKGDLKLHLIGNLLFVVFLIPALVWATWSYGMVGAGFAWLASHLAYFAFWTPLVHRRLVKGLHRRWLLEDVGGTFLLTISAAAAARWLVHWPQERIPVALAVGALGMGLLAIAAGASSCVRGAIRQW</sequence>
<evidence type="ECO:0000256" key="2">
    <source>
        <dbReference type="ARBA" id="ARBA00022475"/>
    </source>
</evidence>
<evidence type="ECO:0000313" key="7">
    <source>
        <dbReference type="EMBL" id="OWW18569.1"/>
    </source>
</evidence>
<feature type="transmembrane region" description="Helical" evidence="6">
    <location>
        <begin position="400"/>
        <end position="420"/>
    </location>
</feature>
<dbReference type="PANTHER" id="PTHR30250:SF26">
    <property type="entry name" value="PSMA PROTEIN"/>
    <property type="match status" value="1"/>
</dbReference>
<dbReference type="OrthoDB" id="653189at2"/>
<accession>A0A254T7D9</accession>
<feature type="transmembrane region" description="Helical" evidence="6">
    <location>
        <begin position="375"/>
        <end position="394"/>
    </location>
</feature>
<dbReference type="Proteomes" id="UP000197535">
    <property type="component" value="Unassembled WGS sequence"/>
</dbReference>
<feature type="transmembrane region" description="Helical" evidence="6">
    <location>
        <begin position="308"/>
        <end position="331"/>
    </location>
</feature>